<dbReference type="Proteomes" id="UP000769157">
    <property type="component" value="Unassembled WGS sequence"/>
</dbReference>
<dbReference type="RefSeq" id="XP_046064869.1">
    <property type="nucleotide sequence ID" value="XM_046205029.1"/>
</dbReference>
<organism evidence="2 3">
    <name type="scientific">Ogataea philodendri</name>
    <dbReference type="NCBI Taxonomy" id="1378263"/>
    <lineage>
        <taxon>Eukaryota</taxon>
        <taxon>Fungi</taxon>
        <taxon>Dikarya</taxon>
        <taxon>Ascomycota</taxon>
        <taxon>Saccharomycotina</taxon>
        <taxon>Pichiomycetes</taxon>
        <taxon>Pichiales</taxon>
        <taxon>Pichiaceae</taxon>
        <taxon>Ogataea</taxon>
    </lineage>
</organism>
<evidence type="ECO:0008006" key="4">
    <source>
        <dbReference type="Google" id="ProtNLM"/>
    </source>
</evidence>
<keyword evidence="3" id="KW-1185">Reference proteome</keyword>
<evidence type="ECO:0000313" key="3">
    <source>
        <dbReference type="Proteomes" id="UP000769157"/>
    </source>
</evidence>
<protein>
    <recommendedName>
        <fullName evidence="4">Secreted protein</fullName>
    </recommendedName>
</protein>
<feature type="signal peptide" evidence="1">
    <location>
        <begin position="1"/>
        <end position="21"/>
    </location>
</feature>
<comment type="caution">
    <text evidence="2">The sequence shown here is derived from an EMBL/GenBank/DDBJ whole genome shotgun (WGS) entry which is preliminary data.</text>
</comment>
<name>A0A9P8PG99_9ASCO</name>
<feature type="chain" id="PRO_5040395237" description="Secreted protein" evidence="1">
    <location>
        <begin position="22"/>
        <end position="343"/>
    </location>
</feature>
<sequence length="343" mass="38287">MYICARFSTAVACWITASTWATTETGSPPLSLAPVSRSFGSKIPLIFRLMVSIATCGCKPFESASSTVLVLPYNLHGHLAGLSERSLVSRHPHGRSHVLGQSERNTLWNSKFLTFVEETVKVNMENLSGQLAQHDVVSVTITHSNQIPNNRHHSTRFSVVVSALVPIHRVRELVLEPNLQHRLVHLGEFLEVVDLFCHRKLLVQQLLDLAKVHHNSLPLQVRQHDISHSFHVVHPLNQPHRLVQRNNGVVIDGQVPFVCFRIQLQQSVHDSGEFHQLGVLSQVVMRLAQDTVSATVCACDVQSPRTLHRRQDTDLGIKVSERNKLVNLVVIGLSQRIVVDTGS</sequence>
<reference evidence="2" key="1">
    <citation type="journal article" date="2021" name="Open Biol.">
        <title>Shared evolutionary footprints suggest mitochondrial oxidative damage underlies multiple complex I losses in fungi.</title>
        <authorList>
            <person name="Schikora-Tamarit M.A."/>
            <person name="Marcet-Houben M."/>
            <person name="Nosek J."/>
            <person name="Gabaldon T."/>
        </authorList>
    </citation>
    <scope>NUCLEOTIDE SEQUENCE</scope>
    <source>
        <strain evidence="2">CBS6075</strain>
    </source>
</reference>
<dbReference type="GeneID" id="70232366"/>
<accession>A0A9P8PG99</accession>
<dbReference type="EMBL" id="JAEUBE010000055">
    <property type="protein sequence ID" value="KAH3671693.1"/>
    <property type="molecule type" value="Genomic_DNA"/>
</dbReference>
<evidence type="ECO:0000256" key="1">
    <source>
        <dbReference type="SAM" id="SignalP"/>
    </source>
</evidence>
<proteinExistence type="predicted"/>
<reference evidence="2" key="2">
    <citation type="submission" date="2021-01" db="EMBL/GenBank/DDBJ databases">
        <authorList>
            <person name="Schikora-Tamarit M.A."/>
        </authorList>
    </citation>
    <scope>NUCLEOTIDE SEQUENCE</scope>
    <source>
        <strain evidence="2">CBS6075</strain>
    </source>
</reference>
<evidence type="ECO:0000313" key="2">
    <source>
        <dbReference type="EMBL" id="KAH3671693.1"/>
    </source>
</evidence>
<dbReference type="AlphaFoldDB" id="A0A9P8PG99"/>
<keyword evidence="1" id="KW-0732">Signal</keyword>
<gene>
    <name evidence="2" type="ORF">OGAPHI_000398</name>
</gene>